<dbReference type="PROSITE" id="PS51257">
    <property type="entry name" value="PROKAR_LIPOPROTEIN"/>
    <property type="match status" value="1"/>
</dbReference>
<feature type="transmembrane region" description="Helical" evidence="1">
    <location>
        <begin position="36"/>
        <end position="54"/>
    </location>
</feature>
<comment type="caution">
    <text evidence="2">The sequence shown here is derived from an EMBL/GenBank/DDBJ whole genome shotgun (WGS) entry which is preliminary data.</text>
</comment>
<keyword evidence="1" id="KW-0812">Transmembrane</keyword>
<accession>A0ABQ6DN45</accession>
<reference evidence="3" key="1">
    <citation type="journal article" date="2019" name="Int. J. Syst. Evol. Microbiol.">
        <title>The Global Catalogue of Microorganisms (GCM) 10K type strain sequencing project: providing services to taxonomists for standard genome sequencing and annotation.</title>
        <authorList>
            <consortium name="The Broad Institute Genomics Platform"/>
            <consortium name="The Broad Institute Genome Sequencing Center for Infectious Disease"/>
            <person name="Wu L."/>
            <person name="Ma J."/>
        </authorList>
    </citation>
    <scope>NUCLEOTIDE SEQUENCE [LARGE SCALE GENOMIC DNA]</scope>
    <source>
        <strain evidence="3">NBRC 107715</strain>
    </source>
</reference>
<keyword evidence="1" id="KW-0472">Membrane</keyword>
<organism evidence="2 3">
    <name type="scientific">Methylobacterium oxalidis</name>
    <dbReference type="NCBI Taxonomy" id="944322"/>
    <lineage>
        <taxon>Bacteria</taxon>
        <taxon>Pseudomonadati</taxon>
        <taxon>Pseudomonadota</taxon>
        <taxon>Alphaproteobacteria</taxon>
        <taxon>Hyphomicrobiales</taxon>
        <taxon>Methylobacteriaceae</taxon>
        <taxon>Methylobacterium</taxon>
    </lineage>
</organism>
<protein>
    <submittedName>
        <fullName evidence="2">Uncharacterized protein</fullName>
    </submittedName>
</protein>
<keyword evidence="1" id="KW-1133">Transmembrane helix</keyword>
<evidence type="ECO:0000256" key="1">
    <source>
        <dbReference type="SAM" id="Phobius"/>
    </source>
</evidence>
<dbReference type="Proteomes" id="UP001156856">
    <property type="component" value="Unassembled WGS sequence"/>
</dbReference>
<gene>
    <name evidence="2" type="ORF">GCM10007888_38880</name>
</gene>
<proteinExistence type="predicted"/>
<name>A0ABQ6DN45_9HYPH</name>
<sequence>MEWRRSDMFDLTWLIAFALGCILIHTAERYAAVLTPFLLGTALILATMVGTILYHQAMVRISADLPLYEAAAFGVAVGR</sequence>
<evidence type="ECO:0000313" key="3">
    <source>
        <dbReference type="Proteomes" id="UP001156856"/>
    </source>
</evidence>
<keyword evidence="3" id="KW-1185">Reference proteome</keyword>
<dbReference type="EMBL" id="BSPK01000072">
    <property type="protein sequence ID" value="GLS65506.1"/>
    <property type="molecule type" value="Genomic_DNA"/>
</dbReference>
<evidence type="ECO:0000313" key="2">
    <source>
        <dbReference type="EMBL" id="GLS65506.1"/>
    </source>
</evidence>